<reference evidence="6 7" key="1">
    <citation type="submission" date="2018-05" db="EMBL/GenBank/DDBJ databases">
        <title>Draft Genome Sequences for a Diverse set of 7 Haemophilus Species.</title>
        <authorList>
            <person name="Nichols M."/>
            <person name="Topaz N."/>
            <person name="Wang X."/>
            <person name="Wang X."/>
            <person name="Boxrud D."/>
        </authorList>
    </citation>
    <scope>NUCLEOTIDE SEQUENCE [LARGE SCALE GENOMIC DNA]</scope>
    <source>
        <strain evidence="6 7">C2008001710</strain>
    </source>
</reference>
<keyword evidence="1" id="KW-0808">Transferase</keyword>
<dbReference type="GO" id="GO:0042803">
    <property type="term" value="F:protein homodimerization activity"/>
    <property type="evidence" value="ECO:0007669"/>
    <property type="project" value="UniProtKB-UniRule"/>
</dbReference>
<comment type="catalytic activity">
    <reaction evidence="1">
        <text>L-tyrosyl-[protein] + ATP = O-(5'-adenylyl)-L-tyrosyl-[protein] + diphosphate</text>
        <dbReference type="Rhea" id="RHEA:54288"/>
        <dbReference type="Rhea" id="RHEA-COMP:10136"/>
        <dbReference type="Rhea" id="RHEA-COMP:13846"/>
        <dbReference type="ChEBI" id="CHEBI:30616"/>
        <dbReference type="ChEBI" id="CHEBI:33019"/>
        <dbReference type="ChEBI" id="CHEBI:46858"/>
        <dbReference type="ChEBI" id="CHEBI:83624"/>
        <dbReference type="EC" id="2.7.7.108"/>
    </reaction>
</comment>
<dbReference type="EC" id="2.7.7.108" evidence="1"/>
<dbReference type="AlphaFoldDB" id="A0A369Z1R3"/>
<evidence type="ECO:0000256" key="2">
    <source>
        <dbReference type="PIRSR" id="PIRSR038925-1"/>
    </source>
</evidence>
<feature type="binding site" evidence="2">
    <location>
        <begin position="220"/>
        <end position="226"/>
    </location>
    <ligand>
        <name>ATP</name>
        <dbReference type="ChEBI" id="CHEBI:30616"/>
    </ligand>
</feature>
<feature type="domain" description="Fido" evidence="5">
    <location>
        <begin position="129"/>
        <end position="279"/>
    </location>
</feature>
<feature type="active site" evidence="3">
    <location>
        <position position="215"/>
    </location>
</feature>
<evidence type="ECO:0000313" key="7">
    <source>
        <dbReference type="Proteomes" id="UP000253910"/>
    </source>
</evidence>
<accession>A0A369Z1R3</accession>
<feature type="binding site" evidence="4">
    <location>
        <begin position="257"/>
        <end position="258"/>
    </location>
    <ligand>
        <name>ATP</name>
        <dbReference type="ChEBI" id="CHEBI:30616"/>
    </ligand>
</feature>
<dbReference type="GO" id="GO:0000287">
    <property type="term" value="F:magnesium ion binding"/>
    <property type="evidence" value="ECO:0007669"/>
    <property type="project" value="UniProtKB-UniRule"/>
</dbReference>
<evidence type="ECO:0000256" key="1">
    <source>
        <dbReference type="PIRNR" id="PIRNR038925"/>
    </source>
</evidence>
<dbReference type="PIRSF" id="PIRSF038925">
    <property type="entry name" value="AMP-prot_trans"/>
    <property type="match status" value="1"/>
</dbReference>
<gene>
    <name evidence="6" type="ORF">DPV87_03345</name>
</gene>
<dbReference type="Proteomes" id="UP000253910">
    <property type="component" value="Unassembled WGS sequence"/>
</dbReference>
<comment type="catalytic activity">
    <reaction evidence="1">
        <text>L-threonyl-[protein] + ATP = 3-O-(5'-adenylyl)-L-threonyl-[protein] + diphosphate</text>
        <dbReference type="Rhea" id="RHEA:54292"/>
        <dbReference type="Rhea" id="RHEA-COMP:11060"/>
        <dbReference type="Rhea" id="RHEA-COMP:13847"/>
        <dbReference type="ChEBI" id="CHEBI:30013"/>
        <dbReference type="ChEBI" id="CHEBI:30616"/>
        <dbReference type="ChEBI" id="CHEBI:33019"/>
        <dbReference type="ChEBI" id="CHEBI:138113"/>
        <dbReference type="EC" id="2.7.7.108"/>
    </reaction>
</comment>
<dbReference type="InterPro" id="IPR036597">
    <property type="entry name" value="Fido-like_dom_sf"/>
</dbReference>
<feature type="binding site" evidence="2">
    <location>
        <position position="215"/>
    </location>
    <ligand>
        <name>ATP</name>
        <dbReference type="ChEBI" id="CHEBI:30616"/>
    </ligand>
</feature>
<proteinExistence type="predicted"/>
<dbReference type="GO" id="GO:0005524">
    <property type="term" value="F:ATP binding"/>
    <property type="evidence" value="ECO:0007669"/>
    <property type="project" value="UniProtKB-UniRule"/>
</dbReference>
<dbReference type="RefSeq" id="WP_111315116.1">
    <property type="nucleotide sequence ID" value="NZ_QEPW01000004.1"/>
</dbReference>
<dbReference type="GO" id="GO:0070733">
    <property type="term" value="F:AMPylase activity"/>
    <property type="evidence" value="ECO:0007669"/>
    <property type="project" value="UniProtKB-UniRule"/>
</dbReference>
<feature type="binding site" evidence="2">
    <location>
        <position position="257"/>
    </location>
    <ligand>
        <name>ATP</name>
        <dbReference type="ChEBI" id="CHEBI:30616"/>
    </ligand>
</feature>
<keyword evidence="1 2" id="KW-0067">ATP-binding</keyword>
<feature type="binding site" evidence="4">
    <location>
        <begin position="219"/>
        <end position="226"/>
    </location>
    <ligand>
        <name>ATP</name>
        <dbReference type="ChEBI" id="CHEBI:30616"/>
    </ligand>
</feature>
<comment type="caution">
    <text evidence="6">The sequence shown here is derived from an EMBL/GenBank/DDBJ whole genome shotgun (WGS) entry which is preliminary data.</text>
</comment>
<dbReference type="InterPro" id="IPR025758">
    <property type="entry name" value="Fic/DOC_N"/>
</dbReference>
<feature type="binding site" evidence="2">
    <location>
        <position position="83"/>
    </location>
    <ligand>
        <name>ATP</name>
        <dbReference type="ChEBI" id="CHEBI:30616"/>
    </ligand>
</feature>
<dbReference type="PROSITE" id="PS51459">
    <property type="entry name" value="FIDO"/>
    <property type="match status" value="1"/>
</dbReference>
<sequence length="379" mass="43693">MSAIQKIETFKAGKWEKRYQYNSFEPTLINKPWSWEDPKINFMLERATKALGELNAFSLIVPDIDLFIQMHITKEAQTSSKIEGTQTQLDEALMPEDQIQPEKRDDWREVQHYIKAMNQAVDGLKTLPLSNRLLKQTHHTLISGARGKEKLPGEFRSSQNWIGGSSLMDAAFIPPHYENVPELMSDLELFWHNEDIFVPHLIRIAISHYQFETIHPFLDGNGCVGRLLIPLYLIGHGVLEKPSFYISDFFERNRSSYYDALMAVRLRNDLKHWILFFLNGVEETAKKGCQVFRQILALQQEMHAVVMSLGKRAETANSLLKLLYTQPIQTAQNVENNLGVSSSTANSLLKEFEKLGILQEITGNKRGRMYVMTRYLNIF</sequence>
<dbReference type="EMBL" id="QEPW01000004">
    <property type="protein sequence ID" value="RDE95118.1"/>
    <property type="molecule type" value="Genomic_DNA"/>
</dbReference>
<organism evidence="6 7">
    <name type="scientific">Haemophilus parainfluenzae</name>
    <dbReference type="NCBI Taxonomy" id="729"/>
    <lineage>
        <taxon>Bacteria</taxon>
        <taxon>Pseudomonadati</taxon>
        <taxon>Pseudomonadota</taxon>
        <taxon>Gammaproteobacteria</taxon>
        <taxon>Pasteurellales</taxon>
        <taxon>Pasteurellaceae</taxon>
        <taxon>Haemophilus</taxon>
    </lineage>
</organism>
<name>A0A369Z1R3_HAEPA</name>
<dbReference type="Pfam" id="PF13784">
    <property type="entry name" value="Fic_N"/>
    <property type="match status" value="1"/>
</dbReference>
<dbReference type="InterPro" id="IPR003812">
    <property type="entry name" value="Fido"/>
</dbReference>
<dbReference type="PANTHER" id="PTHR13504:SF38">
    <property type="entry name" value="FIDO DOMAIN-CONTAINING PROTEIN"/>
    <property type="match status" value="1"/>
</dbReference>
<evidence type="ECO:0000256" key="4">
    <source>
        <dbReference type="PIRSR" id="PIRSR640198-2"/>
    </source>
</evidence>
<keyword evidence="1" id="KW-0548">Nucleotidyltransferase</keyword>
<comment type="subunit">
    <text evidence="1">Homodimer.</text>
</comment>
<dbReference type="InterPro" id="IPR040198">
    <property type="entry name" value="Fido_containing"/>
</dbReference>
<dbReference type="SUPFAM" id="SSF140931">
    <property type="entry name" value="Fic-like"/>
    <property type="match status" value="1"/>
</dbReference>
<evidence type="ECO:0000313" key="6">
    <source>
        <dbReference type="EMBL" id="RDE95118.1"/>
    </source>
</evidence>
<evidence type="ECO:0000259" key="5">
    <source>
        <dbReference type="PROSITE" id="PS51459"/>
    </source>
</evidence>
<protein>
    <recommendedName>
        <fullName evidence="1">Protein adenylyltransferase</fullName>
        <ecNumber evidence="1">2.7.7.108</ecNumber>
    </recommendedName>
    <alternativeName>
        <fullName evidence="1">AMPylator</fullName>
    </alternativeName>
</protein>
<dbReference type="PANTHER" id="PTHR13504">
    <property type="entry name" value="FIDO DOMAIN-CONTAINING PROTEIN DDB_G0283145"/>
    <property type="match status" value="1"/>
</dbReference>
<keyword evidence="1 2" id="KW-0547">Nucleotide-binding</keyword>
<dbReference type="Pfam" id="PF02661">
    <property type="entry name" value="Fic"/>
    <property type="match status" value="1"/>
</dbReference>
<evidence type="ECO:0000256" key="3">
    <source>
        <dbReference type="PIRSR" id="PIRSR640198-1"/>
    </source>
</evidence>
<comment type="function">
    <text evidence="1">Adenylyltransferase that mediates the addition of adenosine 5'-monophosphate (AMP) to specific residues of target proteins.</text>
</comment>
<dbReference type="Gene3D" id="1.10.3290.10">
    <property type="entry name" value="Fido-like domain"/>
    <property type="match status" value="1"/>
</dbReference>
<dbReference type="InterPro" id="IPR026287">
    <property type="entry name" value="SoFic-like"/>
</dbReference>